<evidence type="ECO:0000313" key="2">
    <source>
        <dbReference type="EMBL" id="KAF3532044.1"/>
    </source>
</evidence>
<reference evidence="2 3" key="1">
    <citation type="journal article" date="2020" name="BMC Genomics">
        <title>Intraspecific diversification of the crop wild relative Brassica cretica Lam. using demographic model selection.</title>
        <authorList>
            <person name="Kioukis A."/>
            <person name="Michalopoulou V.A."/>
            <person name="Briers L."/>
            <person name="Pirintsos S."/>
            <person name="Studholme D.J."/>
            <person name="Pavlidis P."/>
            <person name="Sarris P.F."/>
        </authorList>
    </citation>
    <scope>NUCLEOTIDE SEQUENCE [LARGE SCALE GENOMIC DNA]</scope>
    <source>
        <strain evidence="3">cv. PFS-1207/04</strain>
    </source>
</reference>
<sequence length="147" mass="16230">MNLNFNQLQLYRFFKTAIFLSHRKAIPDDVVHTVPLLSASHRRLIRRRLLAENSSPSPAKVMGKQKAKKSPSAKSPDPPDPHPPPRSSAPPISFQPTAEEERLPSPVSEEVSDAHCSSPAEVDAQLPLISVDLSLQTAKNPSKKKKK</sequence>
<dbReference type="EMBL" id="QGKV02001507">
    <property type="protein sequence ID" value="KAF3532044.1"/>
    <property type="molecule type" value="Genomic_DNA"/>
</dbReference>
<name>A0ABQ7BHG7_BRACR</name>
<accession>A0ABQ7BHG7</accession>
<organism evidence="2 3">
    <name type="scientific">Brassica cretica</name>
    <name type="common">Mustard</name>
    <dbReference type="NCBI Taxonomy" id="69181"/>
    <lineage>
        <taxon>Eukaryota</taxon>
        <taxon>Viridiplantae</taxon>
        <taxon>Streptophyta</taxon>
        <taxon>Embryophyta</taxon>
        <taxon>Tracheophyta</taxon>
        <taxon>Spermatophyta</taxon>
        <taxon>Magnoliopsida</taxon>
        <taxon>eudicotyledons</taxon>
        <taxon>Gunneridae</taxon>
        <taxon>Pentapetalae</taxon>
        <taxon>rosids</taxon>
        <taxon>malvids</taxon>
        <taxon>Brassicales</taxon>
        <taxon>Brassicaceae</taxon>
        <taxon>Brassiceae</taxon>
        <taxon>Brassica</taxon>
    </lineage>
</organism>
<feature type="compositionally biased region" description="Pro residues" evidence="1">
    <location>
        <begin position="76"/>
        <end position="88"/>
    </location>
</feature>
<gene>
    <name evidence="2" type="ORF">DY000_02038719</name>
</gene>
<feature type="region of interest" description="Disordered" evidence="1">
    <location>
        <begin position="49"/>
        <end position="119"/>
    </location>
</feature>
<comment type="caution">
    <text evidence="2">The sequence shown here is derived from an EMBL/GenBank/DDBJ whole genome shotgun (WGS) entry which is preliminary data.</text>
</comment>
<evidence type="ECO:0000313" key="3">
    <source>
        <dbReference type="Proteomes" id="UP000266723"/>
    </source>
</evidence>
<protein>
    <submittedName>
        <fullName evidence="2">Uncharacterized protein</fullName>
    </submittedName>
</protein>
<dbReference type="Proteomes" id="UP000266723">
    <property type="component" value="Unassembled WGS sequence"/>
</dbReference>
<keyword evidence="3" id="KW-1185">Reference proteome</keyword>
<evidence type="ECO:0000256" key="1">
    <source>
        <dbReference type="SAM" id="MobiDB-lite"/>
    </source>
</evidence>
<proteinExistence type="predicted"/>